<proteinExistence type="inferred from homology"/>
<evidence type="ECO:0000256" key="1">
    <source>
        <dbReference type="ARBA" id="ARBA00007274"/>
    </source>
</evidence>
<dbReference type="PANTHER" id="PTHR42811">
    <property type="entry name" value="SERINE ACETYLTRANSFERASE"/>
    <property type="match status" value="1"/>
</dbReference>
<dbReference type="InterPro" id="IPR001451">
    <property type="entry name" value="Hexapep"/>
</dbReference>
<dbReference type="Pfam" id="PF00132">
    <property type="entry name" value="Hexapep"/>
    <property type="match status" value="1"/>
</dbReference>
<protein>
    <recommendedName>
        <fullName evidence="2">serine O-acetyltransferase</fullName>
        <ecNumber evidence="2">2.3.1.30</ecNumber>
    </recommendedName>
</protein>
<dbReference type="Gene3D" id="1.10.3130.10">
    <property type="entry name" value="serine acetyltransferase, domain 1"/>
    <property type="match status" value="1"/>
</dbReference>
<dbReference type="SUPFAM" id="SSF51161">
    <property type="entry name" value="Trimeric LpxA-like enzymes"/>
    <property type="match status" value="1"/>
</dbReference>
<dbReference type="PIRSF" id="PIRSF000441">
    <property type="entry name" value="CysE"/>
    <property type="match status" value="1"/>
</dbReference>
<accession>A0A382V7P6</accession>
<comment type="catalytic activity">
    <reaction evidence="6">
        <text>L-serine + acetyl-CoA = O-acetyl-L-serine + CoA</text>
        <dbReference type="Rhea" id="RHEA:24560"/>
        <dbReference type="ChEBI" id="CHEBI:33384"/>
        <dbReference type="ChEBI" id="CHEBI:57287"/>
        <dbReference type="ChEBI" id="CHEBI:57288"/>
        <dbReference type="ChEBI" id="CHEBI:58340"/>
        <dbReference type="EC" id="2.3.1.30"/>
    </reaction>
</comment>
<keyword evidence="5" id="KW-0012">Acyltransferase</keyword>
<dbReference type="AlphaFoldDB" id="A0A382V7P6"/>
<dbReference type="NCBIfam" id="NF041874">
    <property type="entry name" value="EPS_EpsC"/>
    <property type="match status" value="1"/>
</dbReference>
<evidence type="ECO:0000313" key="7">
    <source>
        <dbReference type="EMBL" id="SVD42512.1"/>
    </source>
</evidence>
<dbReference type="PROSITE" id="PS00101">
    <property type="entry name" value="HEXAPEP_TRANSFERASES"/>
    <property type="match status" value="1"/>
</dbReference>
<dbReference type="InterPro" id="IPR018357">
    <property type="entry name" value="Hexapep_transf_CS"/>
</dbReference>
<evidence type="ECO:0000256" key="3">
    <source>
        <dbReference type="ARBA" id="ARBA00022605"/>
    </source>
</evidence>
<evidence type="ECO:0000256" key="4">
    <source>
        <dbReference type="ARBA" id="ARBA00022679"/>
    </source>
</evidence>
<name>A0A382V7P6_9ZZZZ</name>
<keyword evidence="3" id="KW-0028">Amino-acid biosynthesis</keyword>
<dbReference type="InterPro" id="IPR042122">
    <property type="entry name" value="Ser_AcTrfase_N_sf"/>
</dbReference>
<evidence type="ECO:0000256" key="6">
    <source>
        <dbReference type="ARBA" id="ARBA00049486"/>
    </source>
</evidence>
<dbReference type="InterPro" id="IPR011004">
    <property type="entry name" value="Trimer_LpxA-like_sf"/>
</dbReference>
<dbReference type="InterPro" id="IPR005881">
    <property type="entry name" value="Ser_O-AcTrfase"/>
</dbReference>
<dbReference type="GO" id="GO:0006535">
    <property type="term" value="P:cysteine biosynthetic process from serine"/>
    <property type="evidence" value="ECO:0007669"/>
    <property type="project" value="InterPro"/>
</dbReference>
<comment type="similarity">
    <text evidence="1">Belongs to the transferase hexapeptide repeat family.</text>
</comment>
<sequence length="245" mass="26289">VTISIIGRLVEDLDSFMARDPAARSRIEVILCYPGYHAILFYRLANALWRRHFNLMGRFISNAGKILTGIEIHPGATIGRRLFIDHGNGVVIGETSEVGDDVTLYQGVTLGGTTLEKGKRHPTLGENVIVGSGAQVLGPIKVGAKARIGANAVVLKDVPVGATMVGIPAKIVMGQKKQKIGDFTAYGTPTEDLPDPIFQSFENLRSQLNTLAGRVQELEDELKRVYAGDNGKNDNIVTPGSSPGT</sequence>
<dbReference type="GO" id="GO:0009001">
    <property type="term" value="F:serine O-acetyltransferase activity"/>
    <property type="evidence" value="ECO:0007669"/>
    <property type="project" value="UniProtKB-EC"/>
</dbReference>
<gene>
    <name evidence="7" type="ORF">METZ01_LOCUS395366</name>
</gene>
<dbReference type="NCBIfam" id="TIGR01172">
    <property type="entry name" value="cysE"/>
    <property type="match status" value="1"/>
</dbReference>
<dbReference type="EC" id="2.3.1.30" evidence="2"/>
<dbReference type="GO" id="GO:0005737">
    <property type="term" value="C:cytoplasm"/>
    <property type="evidence" value="ECO:0007669"/>
    <property type="project" value="InterPro"/>
</dbReference>
<dbReference type="InterPro" id="IPR053376">
    <property type="entry name" value="Serine_acetyltransferase"/>
</dbReference>
<feature type="non-terminal residue" evidence="7">
    <location>
        <position position="1"/>
    </location>
</feature>
<organism evidence="7">
    <name type="scientific">marine metagenome</name>
    <dbReference type="NCBI Taxonomy" id="408172"/>
    <lineage>
        <taxon>unclassified sequences</taxon>
        <taxon>metagenomes</taxon>
        <taxon>ecological metagenomes</taxon>
    </lineage>
</organism>
<keyword evidence="4" id="KW-0808">Transferase</keyword>
<dbReference type="EMBL" id="UINC01149817">
    <property type="protein sequence ID" value="SVD42512.1"/>
    <property type="molecule type" value="Genomic_DNA"/>
</dbReference>
<dbReference type="FunFam" id="2.160.10.10:FF:000007">
    <property type="entry name" value="Serine acetyltransferase"/>
    <property type="match status" value="1"/>
</dbReference>
<reference evidence="7" key="1">
    <citation type="submission" date="2018-05" db="EMBL/GenBank/DDBJ databases">
        <authorList>
            <person name="Lanie J.A."/>
            <person name="Ng W.-L."/>
            <person name="Kazmierczak K.M."/>
            <person name="Andrzejewski T.M."/>
            <person name="Davidsen T.M."/>
            <person name="Wayne K.J."/>
            <person name="Tettelin H."/>
            <person name="Glass J.I."/>
            <person name="Rusch D."/>
            <person name="Podicherti R."/>
            <person name="Tsui H.-C.T."/>
            <person name="Winkler M.E."/>
        </authorList>
    </citation>
    <scope>NUCLEOTIDE SEQUENCE</scope>
</reference>
<dbReference type="Gene3D" id="2.160.10.10">
    <property type="entry name" value="Hexapeptide repeat proteins"/>
    <property type="match status" value="1"/>
</dbReference>
<dbReference type="InterPro" id="IPR045304">
    <property type="entry name" value="LbH_SAT"/>
</dbReference>
<evidence type="ECO:0000256" key="5">
    <source>
        <dbReference type="ARBA" id="ARBA00023315"/>
    </source>
</evidence>
<dbReference type="CDD" id="cd03354">
    <property type="entry name" value="LbH_SAT"/>
    <property type="match status" value="1"/>
</dbReference>
<evidence type="ECO:0000256" key="2">
    <source>
        <dbReference type="ARBA" id="ARBA00013266"/>
    </source>
</evidence>